<dbReference type="Pfam" id="PF07973">
    <property type="entry name" value="tRNA_SAD"/>
    <property type="match status" value="1"/>
</dbReference>
<dbReference type="GO" id="GO:0008270">
    <property type="term" value="F:zinc ion binding"/>
    <property type="evidence" value="ECO:0007669"/>
    <property type="project" value="UniProtKB-UniRule"/>
</dbReference>
<comment type="similarity">
    <text evidence="1 14">Belongs to the class-II aminoacyl-tRNA synthetase family.</text>
</comment>
<keyword evidence="8 14" id="KW-0067">ATP-binding</keyword>
<dbReference type="GO" id="GO:0005829">
    <property type="term" value="C:cytosol"/>
    <property type="evidence" value="ECO:0007669"/>
    <property type="project" value="TreeGrafter"/>
</dbReference>
<evidence type="ECO:0000256" key="5">
    <source>
        <dbReference type="ARBA" id="ARBA00022723"/>
    </source>
</evidence>
<dbReference type="FunFam" id="3.30.980.10:FF:000004">
    <property type="entry name" value="Alanine--tRNA ligase, cytoplasmic"/>
    <property type="match status" value="1"/>
</dbReference>
<name>A0A395WBJ7_9FIRM</name>
<evidence type="ECO:0000313" key="17">
    <source>
        <dbReference type="EMBL" id="RGU91427.1"/>
    </source>
</evidence>
<dbReference type="Proteomes" id="UP000265489">
    <property type="component" value="Unassembled WGS sequence"/>
</dbReference>
<comment type="domain">
    <text evidence="14">Consists of three domains; the N-terminal catalytic domain, the editing domain and the C-terminal C-Ala domain. The editing domain removes incorrectly charged amino acids, while the C-Ala domain, along with tRNA(Ala), serves as a bridge to cooperatively bring together the editing and aminoacylation centers thus stimulating deacylation of misacylated tRNAs.</text>
</comment>
<dbReference type="SUPFAM" id="SSF101353">
    <property type="entry name" value="Putative anticodon-binding domain of alanyl-tRNA synthetase (AlaRS)"/>
    <property type="match status" value="1"/>
</dbReference>
<dbReference type="GO" id="GO:0006419">
    <property type="term" value="P:alanyl-tRNA aminoacylation"/>
    <property type="evidence" value="ECO:0007669"/>
    <property type="project" value="UniProtKB-UniRule"/>
</dbReference>
<evidence type="ECO:0000256" key="1">
    <source>
        <dbReference type="ARBA" id="ARBA00008226"/>
    </source>
</evidence>
<dbReference type="GO" id="GO:0016740">
    <property type="term" value="F:transferase activity"/>
    <property type="evidence" value="ECO:0007669"/>
    <property type="project" value="UniProtKB-ARBA"/>
</dbReference>
<feature type="binding site" evidence="14">
    <location>
        <position position="666"/>
    </location>
    <ligand>
        <name>Zn(2+)</name>
        <dbReference type="ChEBI" id="CHEBI:29105"/>
    </ligand>
</feature>
<dbReference type="RefSeq" id="WP_118325220.1">
    <property type="nucleotide sequence ID" value="NZ_QRYH01000010.1"/>
</dbReference>
<keyword evidence="10 14" id="KW-0648">Protein biosynthesis</keyword>
<feature type="binding site" evidence="14">
    <location>
        <position position="568"/>
    </location>
    <ligand>
        <name>Zn(2+)</name>
        <dbReference type="ChEBI" id="CHEBI:29105"/>
    </ligand>
</feature>
<keyword evidence="7 14" id="KW-0862">Zinc</keyword>
<evidence type="ECO:0000256" key="7">
    <source>
        <dbReference type="ARBA" id="ARBA00022833"/>
    </source>
</evidence>
<dbReference type="Pfam" id="PF02272">
    <property type="entry name" value="DHHA1"/>
    <property type="match status" value="1"/>
</dbReference>
<dbReference type="InterPro" id="IPR003156">
    <property type="entry name" value="DHHA1_dom"/>
</dbReference>
<dbReference type="GO" id="GO:0140096">
    <property type="term" value="F:catalytic activity, acting on a protein"/>
    <property type="evidence" value="ECO:0007669"/>
    <property type="project" value="UniProtKB-ARBA"/>
</dbReference>
<dbReference type="SUPFAM" id="SSF55186">
    <property type="entry name" value="ThrRS/AlaRS common domain"/>
    <property type="match status" value="1"/>
</dbReference>
<dbReference type="AlphaFoldDB" id="A0A395WBJ7"/>
<dbReference type="InterPro" id="IPR018163">
    <property type="entry name" value="Thr/Ala-tRNA-synth_IIc_edit"/>
</dbReference>
<dbReference type="InterPro" id="IPR045864">
    <property type="entry name" value="aa-tRNA-synth_II/BPL/LPL"/>
</dbReference>
<evidence type="ECO:0000256" key="11">
    <source>
        <dbReference type="ARBA" id="ARBA00023146"/>
    </source>
</evidence>
<keyword evidence="2 14" id="KW-0963">Cytoplasm</keyword>
<evidence type="ECO:0000256" key="6">
    <source>
        <dbReference type="ARBA" id="ARBA00022741"/>
    </source>
</evidence>
<dbReference type="FunFam" id="3.10.310.40:FF:000001">
    <property type="entry name" value="Alanine--tRNA ligase"/>
    <property type="match status" value="1"/>
</dbReference>
<proteinExistence type="inferred from homology"/>
<comment type="subcellular location">
    <subcellularLocation>
        <location evidence="14">Cytoplasm</location>
    </subcellularLocation>
</comment>
<evidence type="ECO:0000256" key="10">
    <source>
        <dbReference type="ARBA" id="ARBA00022917"/>
    </source>
</evidence>
<dbReference type="PANTHER" id="PTHR11777">
    <property type="entry name" value="ALANYL-TRNA SYNTHETASE"/>
    <property type="match status" value="1"/>
</dbReference>
<keyword evidence="9 14" id="KW-0694">RNA-binding</keyword>
<dbReference type="InterPro" id="IPR009000">
    <property type="entry name" value="Transl_B-barrel_sf"/>
</dbReference>
<dbReference type="Gene3D" id="3.30.930.10">
    <property type="entry name" value="Bira Bifunctional Protein, Domain 2"/>
    <property type="match status" value="1"/>
</dbReference>
<feature type="binding site" evidence="14">
    <location>
        <position position="564"/>
    </location>
    <ligand>
        <name>Zn(2+)</name>
        <dbReference type="ChEBI" id="CHEBI:29105"/>
    </ligand>
</feature>
<evidence type="ECO:0000259" key="16">
    <source>
        <dbReference type="PROSITE" id="PS50860"/>
    </source>
</evidence>
<evidence type="ECO:0000256" key="12">
    <source>
        <dbReference type="ARBA" id="ARBA00024779"/>
    </source>
</evidence>
<dbReference type="InterPro" id="IPR023033">
    <property type="entry name" value="Ala_tRNA_ligase_euk/bac"/>
</dbReference>
<keyword evidence="11 14" id="KW-0030">Aminoacyl-tRNA synthetase</keyword>
<dbReference type="CDD" id="cd00673">
    <property type="entry name" value="AlaRS_core"/>
    <property type="match status" value="1"/>
</dbReference>
<protein>
    <recommendedName>
        <fullName evidence="14">Alanine--tRNA ligase</fullName>
        <ecNumber evidence="14">6.1.1.7</ecNumber>
    </recommendedName>
    <alternativeName>
        <fullName evidence="14">Alanyl-tRNA synthetase</fullName>
        <shortName evidence="14">AlaRS</shortName>
    </alternativeName>
</protein>
<dbReference type="Pfam" id="PF01411">
    <property type="entry name" value="tRNA-synt_2c"/>
    <property type="match status" value="1"/>
</dbReference>
<feature type="domain" description="Alanyl-transfer RNA synthetases family profile" evidence="16">
    <location>
        <begin position="4"/>
        <end position="709"/>
    </location>
</feature>
<sequence>MKQLTGNQIRQMFLDYFKSKGHMIEPGASLIPHNDPTLLWINAGVAALKKYFDGSEKPASNRIANAQKSIRTNDIENVGRTARHHTFFEMLGNFSIGDYFKDEAIQFAWEFLTSEEWMGIDKDRLYVSVYTDDARAYEVWTTICGVDPSHILKTDDNFWEIGKGPGGPDSEIFFDRGEKYDPEGLGEKLFFDEMENDRYVEVWNVVFSQYDCDPSIDRKDYKELPQKNIDTGMGLERLVALVQDGETNFDTDLFLPIIRATEAMAKHPYEGEYKMAYRVIADHVRTVTFALSDGANFSNSGRGYVLRRVLRRAVRYGLKLGLDEPFLYKLVPVVADLMEDFYPYLQEHVEFNQKLIKVEEETFKKTLKVGQALLDDEISKAKDGKLSGEVVFKLYDTYGFPFELTQEIAEESGITVSHEDFDAQMNKQKERARNARNVKDSFASQNEELMNFNEPSEFIGYDHLSCDGKIIALFNAEGKMVDSLEDEGMIILDKTCFYAESGGQVADKGTFSTDGVDVEVLDVQKTRNKQHIHTVKINSGVLEKGMSLHGEVNVKDRLATTANHSCTHLLQSALVKVLGDHIHQAGSYNCPEYLRFDFNHYEKVTAEQLAEVERIVNEYISAAYPVTKEVMPIEEAKKSGATALFDEKYGDTVRVVTMGDVSKEFCAGCHVENTAQIGLCKIISEESIGSDSRRITAKTKFAAYQDFASEHAMLENIADSAKQKGIKNIDTKVEAAYKTMHDMQKEIDNLKNQIFTLKSKEWATEAKDFGKVNVLIKSVSGMDAGALKDIVSNLKANDDKMVVFFVNTNGEKVVFVSGAGKEAVKAGVHAGQLVKKAAQICSGNGGGKPDMAQAGGKDASKVDEAINAITEELKSL</sequence>
<evidence type="ECO:0000256" key="2">
    <source>
        <dbReference type="ARBA" id="ARBA00022490"/>
    </source>
</evidence>
<dbReference type="PRINTS" id="PR00980">
    <property type="entry name" value="TRNASYNTHALA"/>
</dbReference>
<dbReference type="PROSITE" id="PS50860">
    <property type="entry name" value="AA_TRNA_LIGASE_II_ALA"/>
    <property type="match status" value="1"/>
</dbReference>
<dbReference type="FunFam" id="3.30.930.10:FF:000046">
    <property type="entry name" value="Alanine--tRNA ligase"/>
    <property type="match status" value="1"/>
</dbReference>
<comment type="catalytic activity">
    <reaction evidence="13 14">
        <text>tRNA(Ala) + L-alanine + ATP = L-alanyl-tRNA(Ala) + AMP + diphosphate</text>
        <dbReference type="Rhea" id="RHEA:12540"/>
        <dbReference type="Rhea" id="RHEA-COMP:9657"/>
        <dbReference type="Rhea" id="RHEA-COMP:9923"/>
        <dbReference type="ChEBI" id="CHEBI:30616"/>
        <dbReference type="ChEBI" id="CHEBI:33019"/>
        <dbReference type="ChEBI" id="CHEBI:57972"/>
        <dbReference type="ChEBI" id="CHEBI:78442"/>
        <dbReference type="ChEBI" id="CHEBI:78497"/>
        <dbReference type="ChEBI" id="CHEBI:456215"/>
        <dbReference type="EC" id="6.1.1.7"/>
    </reaction>
</comment>
<dbReference type="SUPFAM" id="SSF55681">
    <property type="entry name" value="Class II aaRS and biotin synthetases"/>
    <property type="match status" value="1"/>
</dbReference>
<dbReference type="InterPro" id="IPR012947">
    <property type="entry name" value="tRNA_SAD"/>
</dbReference>
<dbReference type="GO" id="GO:0004813">
    <property type="term" value="F:alanine-tRNA ligase activity"/>
    <property type="evidence" value="ECO:0007669"/>
    <property type="project" value="UniProtKB-UniRule"/>
</dbReference>
<comment type="function">
    <text evidence="12 14">Catalyzes the attachment of alanine to tRNA(Ala) in a two-step reaction: alanine is first activated by ATP to form Ala-AMP and then transferred to the acceptor end of tRNA(Ala). Also edits incorrectly charged Ser-tRNA(Ala) and Gly-tRNA(Ala) via its editing domain.</text>
</comment>
<keyword evidence="6 14" id="KW-0547">Nucleotide-binding</keyword>
<dbReference type="Gene3D" id="2.40.30.130">
    <property type="match status" value="1"/>
</dbReference>
<dbReference type="GO" id="GO:0005524">
    <property type="term" value="F:ATP binding"/>
    <property type="evidence" value="ECO:0007669"/>
    <property type="project" value="UniProtKB-UniRule"/>
</dbReference>
<evidence type="ECO:0000256" key="4">
    <source>
        <dbReference type="ARBA" id="ARBA00022598"/>
    </source>
</evidence>
<dbReference type="InterPro" id="IPR018165">
    <property type="entry name" value="Ala-tRNA-synth_IIc_core"/>
</dbReference>
<feature type="coiled-coil region" evidence="15">
    <location>
        <begin position="733"/>
        <end position="760"/>
    </location>
</feature>
<dbReference type="Gene3D" id="3.30.980.10">
    <property type="entry name" value="Threonyl-trna Synthetase, Chain A, domain 2"/>
    <property type="match status" value="1"/>
</dbReference>
<dbReference type="EC" id="6.1.1.7" evidence="14"/>
<feature type="binding site" evidence="14">
    <location>
        <position position="670"/>
    </location>
    <ligand>
        <name>Zn(2+)</name>
        <dbReference type="ChEBI" id="CHEBI:29105"/>
    </ligand>
</feature>
<gene>
    <name evidence="14" type="primary">alaS</name>
    <name evidence="17" type="ORF">DWW32_06850</name>
</gene>
<organism evidence="17 18">
    <name type="scientific">Holdemanella biformis</name>
    <dbReference type="NCBI Taxonomy" id="1735"/>
    <lineage>
        <taxon>Bacteria</taxon>
        <taxon>Bacillati</taxon>
        <taxon>Bacillota</taxon>
        <taxon>Erysipelotrichia</taxon>
        <taxon>Erysipelotrichales</taxon>
        <taxon>Erysipelotrichaceae</taxon>
        <taxon>Holdemanella</taxon>
    </lineage>
</organism>
<dbReference type="HAMAP" id="MF_00036_B">
    <property type="entry name" value="Ala_tRNA_synth_B"/>
    <property type="match status" value="1"/>
</dbReference>
<dbReference type="PANTHER" id="PTHR11777:SF9">
    <property type="entry name" value="ALANINE--TRNA LIGASE, CYTOPLASMIC"/>
    <property type="match status" value="1"/>
</dbReference>
<dbReference type="Gene3D" id="3.30.54.20">
    <property type="match status" value="1"/>
</dbReference>
<accession>A0A395WBJ7</accession>
<dbReference type="GeneID" id="66579596"/>
<evidence type="ECO:0000256" key="13">
    <source>
        <dbReference type="ARBA" id="ARBA00048300"/>
    </source>
</evidence>
<evidence type="ECO:0000256" key="14">
    <source>
        <dbReference type="HAMAP-Rule" id="MF_00036"/>
    </source>
</evidence>
<dbReference type="NCBIfam" id="TIGR00344">
    <property type="entry name" value="alaS"/>
    <property type="match status" value="1"/>
</dbReference>
<dbReference type="FunFam" id="3.30.54.20:FF:000001">
    <property type="entry name" value="Alanine--tRNA ligase"/>
    <property type="match status" value="1"/>
</dbReference>
<dbReference type="InterPro" id="IPR018162">
    <property type="entry name" value="Ala-tRNA-ligase_IIc_anticod-bd"/>
</dbReference>
<dbReference type="EMBL" id="QRYQ01000011">
    <property type="protein sequence ID" value="RGU91427.1"/>
    <property type="molecule type" value="Genomic_DNA"/>
</dbReference>
<dbReference type="GO" id="GO:0002161">
    <property type="term" value="F:aminoacyl-tRNA deacylase activity"/>
    <property type="evidence" value="ECO:0007669"/>
    <property type="project" value="TreeGrafter"/>
</dbReference>
<keyword evidence="4 14" id="KW-0436">Ligase</keyword>
<evidence type="ECO:0000313" key="18">
    <source>
        <dbReference type="Proteomes" id="UP000265489"/>
    </source>
</evidence>
<reference evidence="17 18" key="1">
    <citation type="submission" date="2018-08" db="EMBL/GenBank/DDBJ databases">
        <title>A genome reference for cultivated species of the human gut microbiota.</title>
        <authorList>
            <person name="Zou Y."/>
            <person name="Xue W."/>
            <person name="Luo G."/>
        </authorList>
    </citation>
    <scope>NUCLEOTIDE SEQUENCE [LARGE SCALE GENOMIC DNA]</scope>
    <source>
        <strain evidence="17 18">AF15-20</strain>
    </source>
</reference>
<evidence type="ECO:0000256" key="8">
    <source>
        <dbReference type="ARBA" id="ARBA00022840"/>
    </source>
</evidence>
<dbReference type="Gene3D" id="3.10.310.40">
    <property type="match status" value="1"/>
</dbReference>
<dbReference type="GO" id="GO:0000049">
    <property type="term" value="F:tRNA binding"/>
    <property type="evidence" value="ECO:0007669"/>
    <property type="project" value="UniProtKB-KW"/>
</dbReference>
<dbReference type="SUPFAM" id="SSF50447">
    <property type="entry name" value="Translation proteins"/>
    <property type="match status" value="1"/>
</dbReference>
<comment type="cofactor">
    <cofactor evidence="14">
        <name>Zn(2+)</name>
        <dbReference type="ChEBI" id="CHEBI:29105"/>
    </cofactor>
    <text evidence="14">Binds 1 zinc ion per subunit.</text>
</comment>
<dbReference type="SMART" id="SM00863">
    <property type="entry name" value="tRNA_SAD"/>
    <property type="match status" value="1"/>
</dbReference>
<comment type="caution">
    <text evidence="17">The sequence shown here is derived from an EMBL/GenBank/DDBJ whole genome shotgun (WGS) entry which is preliminary data.</text>
</comment>
<dbReference type="InterPro" id="IPR002318">
    <property type="entry name" value="Ala-tRNA-lgiase_IIc"/>
</dbReference>
<evidence type="ECO:0000256" key="15">
    <source>
        <dbReference type="SAM" id="Coils"/>
    </source>
</evidence>
<keyword evidence="3 14" id="KW-0820">tRNA-binding</keyword>
<evidence type="ECO:0000256" key="3">
    <source>
        <dbReference type="ARBA" id="ARBA00022555"/>
    </source>
</evidence>
<dbReference type="InterPro" id="IPR050058">
    <property type="entry name" value="Ala-tRNA_ligase"/>
</dbReference>
<keyword evidence="5 14" id="KW-0479">Metal-binding</keyword>
<evidence type="ECO:0000256" key="9">
    <source>
        <dbReference type="ARBA" id="ARBA00022884"/>
    </source>
</evidence>
<keyword evidence="15" id="KW-0175">Coiled coil</keyword>
<dbReference type="InterPro" id="IPR018164">
    <property type="entry name" value="Ala-tRNA-synth_IIc_N"/>
</dbReference>